<dbReference type="GO" id="GO:0007165">
    <property type="term" value="P:signal transduction"/>
    <property type="evidence" value="ECO:0007669"/>
    <property type="project" value="UniProtKB-KW"/>
</dbReference>
<dbReference type="RefSeq" id="WP_110399186.1">
    <property type="nucleotide sequence ID" value="NZ_QJJS01000002.1"/>
</dbReference>
<feature type="transmembrane region" description="Helical" evidence="6">
    <location>
        <begin position="20"/>
        <end position="38"/>
    </location>
</feature>
<dbReference type="Gene3D" id="1.10.287.950">
    <property type="entry name" value="Methyl-accepting chemotaxis protein"/>
    <property type="match status" value="1"/>
</dbReference>
<comment type="subcellular location">
    <subcellularLocation>
        <location evidence="1">Membrane</location>
    </subcellularLocation>
</comment>
<feature type="compositionally biased region" description="Low complexity" evidence="5">
    <location>
        <begin position="507"/>
        <end position="529"/>
    </location>
</feature>
<organism evidence="8 9">
    <name type="scientific">Sphaerotilus hippei</name>
    <dbReference type="NCBI Taxonomy" id="744406"/>
    <lineage>
        <taxon>Bacteria</taxon>
        <taxon>Pseudomonadati</taxon>
        <taxon>Pseudomonadota</taxon>
        <taxon>Betaproteobacteria</taxon>
        <taxon>Burkholderiales</taxon>
        <taxon>Sphaerotilaceae</taxon>
        <taxon>Sphaerotilus</taxon>
    </lineage>
</organism>
<sequence length="535" mass="56000">MSQPAPTGRQQAAHQRADRFMLAVLSAQCLIALAEASYFGGFPLALGVSVLVGMLAVGTWMMAPASSASRHVFAFSTMVMVALQIDLSRGMSEFHFGVFLGLALLIAYRDWTVIVTGALTIALHHVLFDRLQASGAGVYCLTEPNFYQILIHAGYVVVQAGFEIVMAQRMKSDMAAGDEVSALVERLTDGEHIDLHLENEPAHTLLARQFKDAIARVARVVSEVQMATGSMSTASHQIAVGNQDLSSRTEEAASAIEQTASSMEQLTSTVSQTADSARTANQLAASAADAAQRGGQVVSQVVSSMEGISQSSRKIAEIIGVIDGIAFQTNILALNAAVEAARAGEQGRGFAVVAGEVRNLAQRAASSAREIKSLIGSSVDSVESGSRLVQEAGATMDEIVSSVLRVNDIIAEISSATSEQSGGLGQINVAINQLDQMTQQNAALVQQSTAAADSLHTQAGRLTDAVQAFRRDERSVHAPVTAAPIRSVAAPRVTPAAVMNRQAVAPAPARRVSAPTAAPVAAPSAAAADADWETF</sequence>
<dbReference type="InterPro" id="IPR004090">
    <property type="entry name" value="Chemotax_Me-accpt_rcpt"/>
</dbReference>
<gene>
    <name evidence="8" type="ORF">C7444_10213</name>
</gene>
<accession>A0A318H550</accession>
<evidence type="ECO:0000313" key="8">
    <source>
        <dbReference type="EMBL" id="PXW98537.1"/>
    </source>
</evidence>
<dbReference type="GO" id="GO:0005886">
    <property type="term" value="C:plasma membrane"/>
    <property type="evidence" value="ECO:0007669"/>
    <property type="project" value="TreeGrafter"/>
</dbReference>
<evidence type="ECO:0000256" key="3">
    <source>
        <dbReference type="ARBA" id="ARBA00029447"/>
    </source>
</evidence>
<dbReference type="OrthoDB" id="9806477at2"/>
<evidence type="ECO:0000256" key="5">
    <source>
        <dbReference type="SAM" id="MobiDB-lite"/>
    </source>
</evidence>
<comment type="caution">
    <text evidence="8">The sequence shown here is derived from an EMBL/GenBank/DDBJ whole genome shotgun (WGS) entry which is preliminary data.</text>
</comment>
<dbReference type="FunFam" id="1.10.287.950:FF:000001">
    <property type="entry name" value="Methyl-accepting chemotaxis sensory transducer"/>
    <property type="match status" value="1"/>
</dbReference>
<dbReference type="Proteomes" id="UP000247811">
    <property type="component" value="Unassembled WGS sequence"/>
</dbReference>
<evidence type="ECO:0000256" key="1">
    <source>
        <dbReference type="ARBA" id="ARBA00004370"/>
    </source>
</evidence>
<dbReference type="GO" id="GO:0006935">
    <property type="term" value="P:chemotaxis"/>
    <property type="evidence" value="ECO:0007669"/>
    <property type="project" value="InterPro"/>
</dbReference>
<dbReference type="CDD" id="cd11386">
    <property type="entry name" value="MCP_signal"/>
    <property type="match status" value="1"/>
</dbReference>
<evidence type="ECO:0000256" key="2">
    <source>
        <dbReference type="ARBA" id="ARBA00022481"/>
    </source>
</evidence>
<evidence type="ECO:0000259" key="7">
    <source>
        <dbReference type="PROSITE" id="PS50111"/>
    </source>
</evidence>
<reference evidence="8 9" key="1">
    <citation type="submission" date="2018-05" db="EMBL/GenBank/DDBJ databases">
        <title>Genomic Encyclopedia of Type Strains, Phase IV (KMG-IV): sequencing the most valuable type-strain genomes for metagenomic binning, comparative biology and taxonomic classification.</title>
        <authorList>
            <person name="Goeker M."/>
        </authorList>
    </citation>
    <scope>NUCLEOTIDE SEQUENCE [LARGE SCALE GENOMIC DNA]</scope>
    <source>
        <strain evidence="8 9">DSM 566</strain>
    </source>
</reference>
<evidence type="ECO:0000256" key="6">
    <source>
        <dbReference type="SAM" id="Phobius"/>
    </source>
</evidence>
<dbReference type="SMART" id="SM00283">
    <property type="entry name" value="MA"/>
    <property type="match status" value="1"/>
</dbReference>
<evidence type="ECO:0000256" key="4">
    <source>
        <dbReference type="PROSITE-ProRule" id="PRU00284"/>
    </source>
</evidence>
<feature type="transmembrane region" description="Helical" evidence="6">
    <location>
        <begin position="98"/>
        <end position="126"/>
    </location>
</feature>
<dbReference type="PANTHER" id="PTHR43531">
    <property type="entry name" value="PROTEIN ICFG"/>
    <property type="match status" value="1"/>
</dbReference>
<dbReference type="SUPFAM" id="SSF58104">
    <property type="entry name" value="Methyl-accepting chemotaxis protein (MCP) signaling domain"/>
    <property type="match status" value="1"/>
</dbReference>
<dbReference type="PRINTS" id="PR00260">
    <property type="entry name" value="CHEMTRNSDUCR"/>
</dbReference>
<dbReference type="EMBL" id="QJJS01000002">
    <property type="protein sequence ID" value="PXW98537.1"/>
    <property type="molecule type" value="Genomic_DNA"/>
</dbReference>
<keyword evidence="6" id="KW-1133">Transmembrane helix</keyword>
<dbReference type="Pfam" id="PF00015">
    <property type="entry name" value="MCPsignal"/>
    <property type="match status" value="1"/>
</dbReference>
<feature type="transmembrane region" description="Helical" evidence="6">
    <location>
        <begin position="44"/>
        <end position="63"/>
    </location>
</feature>
<keyword evidence="6" id="KW-0472">Membrane</keyword>
<feature type="domain" description="Methyl-accepting transducer" evidence="7">
    <location>
        <begin position="227"/>
        <end position="456"/>
    </location>
</feature>
<protein>
    <submittedName>
        <fullName evidence="8">Methyl-accepting chemotaxis protein</fullName>
    </submittedName>
</protein>
<keyword evidence="6" id="KW-0812">Transmembrane</keyword>
<keyword evidence="2" id="KW-0488">Methylation</keyword>
<dbReference type="PROSITE" id="PS50111">
    <property type="entry name" value="CHEMOTAXIS_TRANSDUC_2"/>
    <property type="match status" value="1"/>
</dbReference>
<keyword evidence="4" id="KW-0807">Transducer</keyword>
<proteinExistence type="inferred from homology"/>
<keyword evidence="9" id="KW-1185">Reference proteome</keyword>
<dbReference type="PANTHER" id="PTHR43531:SF14">
    <property type="entry name" value="METHYL-ACCEPTING CHEMOTAXIS PROTEIN I-RELATED"/>
    <property type="match status" value="1"/>
</dbReference>
<comment type="similarity">
    <text evidence="3">Belongs to the methyl-accepting chemotaxis (MCP) protein family.</text>
</comment>
<evidence type="ECO:0000313" key="9">
    <source>
        <dbReference type="Proteomes" id="UP000247811"/>
    </source>
</evidence>
<dbReference type="InterPro" id="IPR004089">
    <property type="entry name" value="MCPsignal_dom"/>
</dbReference>
<dbReference type="InterPro" id="IPR051310">
    <property type="entry name" value="MCP_chemotaxis"/>
</dbReference>
<dbReference type="GO" id="GO:0004888">
    <property type="term" value="F:transmembrane signaling receptor activity"/>
    <property type="evidence" value="ECO:0007669"/>
    <property type="project" value="InterPro"/>
</dbReference>
<dbReference type="AlphaFoldDB" id="A0A318H550"/>
<feature type="region of interest" description="Disordered" evidence="5">
    <location>
        <begin position="507"/>
        <end position="535"/>
    </location>
</feature>
<name>A0A318H550_9BURK</name>